<dbReference type="Proteomes" id="UP000594342">
    <property type="component" value="Unassembled WGS sequence"/>
</dbReference>
<feature type="region of interest" description="Disordered" evidence="1">
    <location>
        <begin position="83"/>
        <end position="104"/>
    </location>
</feature>
<protein>
    <submittedName>
        <fullName evidence="2">Uncharacterized protein</fullName>
    </submittedName>
</protein>
<evidence type="ECO:0000313" key="2">
    <source>
        <dbReference type="EMBL" id="VBB17682.1"/>
    </source>
</evidence>
<name>A0A5K0U8F8_9VIRU</name>
<dbReference type="EMBL" id="UPSH01000001">
    <property type="protein sequence ID" value="VBB17682.1"/>
    <property type="molecule type" value="Genomic_DNA"/>
</dbReference>
<keyword evidence="3" id="KW-1185">Reference proteome</keyword>
<evidence type="ECO:0000256" key="1">
    <source>
        <dbReference type="SAM" id="MobiDB-lite"/>
    </source>
</evidence>
<sequence length="298" mass="34402">MDVPLQMNNLQKDYKRIFSQNIQQRQKNRVILNLSHQPDGDGSRVMFKREYDINDSNNSTNSNDDHQRENVKKMPLYQYQHTRQHNSLRPDNSSSKTNTDSKLSISSKRKIEDIFERKAENSVKTDVKIDVKHSVEISSEKAPIIRSFADTHQCFKLNMQRRINSIKGAKEWIGNIDRFTDHITKHEQIRELLLSVYVDYRGLCVLPGWPSDSDVEDFQYESCNTVGAPVVRSKILDLYASRYSDECCDLCDLFSLDNISPVKYTCKGKRGLVGLLVLFSDAQLVDAYKAHVTNSSRE</sequence>
<organism evidence="2 3">
    <name type="scientific">Yasminevirus sp. GU-2018</name>
    <dbReference type="NCBI Taxonomy" id="2420051"/>
    <lineage>
        <taxon>Viruses</taxon>
        <taxon>Varidnaviria</taxon>
        <taxon>Bamfordvirae</taxon>
        <taxon>Nucleocytoviricota</taxon>
        <taxon>Megaviricetes</taxon>
        <taxon>Imitervirales</taxon>
        <taxon>Mimiviridae</taxon>
        <taxon>Klosneuvirinae</taxon>
        <taxon>Yasminevirus</taxon>
        <taxon>Yasminevirus saudimassiliense</taxon>
    </lineage>
</organism>
<evidence type="ECO:0000313" key="3">
    <source>
        <dbReference type="Proteomes" id="UP000594342"/>
    </source>
</evidence>
<accession>A0A5K0U8F8</accession>
<reference evidence="2 3" key="1">
    <citation type="submission" date="2018-10" db="EMBL/GenBank/DDBJ databases">
        <authorList>
            <consortium name="IHU Genomes"/>
        </authorList>
    </citation>
    <scope>NUCLEOTIDE SEQUENCE [LARGE SCALE GENOMIC DNA]</scope>
    <source>
        <strain evidence="2 3">A1</strain>
    </source>
</reference>
<comment type="caution">
    <text evidence="2">The sequence shown here is derived from an EMBL/GenBank/DDBJ whole genome shotgun (WGS) entry which is preliminary data.</text>
</comment>
<gene>
    <name evidence="2" type="ORF">YASMINEVIRUS_145</name>
</gene>
<proteinExistence type="predicted"/>